<dbReference type="Proteomes" id="UP000623129">
    <property type="component" value="Unassembled WGS sequence"/>
</dbReference>
<organism evidence="1 2">
    <name type="scientific">Carex littledalei</name>
    <dbReference type="NCBI Taxonomy" id="544730"/>
    <lineage>
        <taxon>Eukaryota</taxon>
        <taxon>Viridiplantae</taxon>
        <taxon>Streptophyta</taxon>
        <taxon>Embryophyta</taxon>
        <taxon>Tracheophyta</taxon>
        <taxon>Spermatophyta</taxon>
        <taxon>Magnoliopsida</taxon>
        <taxon>Liliopsida</taxon>
        <taxon>Poales</taxon>
        <taxon>Cyperaceae</taxon>
        <taxon>Cyperoideae</taxon>
        <taxon>Cariceae</taxon>
        <taxon>Carex</taxon>
        <taxon>Carex subgen. Euthyceras</taxon>
    </lineage>
</organism>
<evidence type="ECO:0000313" key="2">
    <source>
        <dbReference type="Proteomes" id="UP000623129"/>
    </source>
</evidence>
<evidence type="ECO:0000313" key="1">
    <source>
        <dbReference type="EMBL" id="KAF3341138.1"/>
    </source>
</evidence>
<reference evidence="1" key="1">
    <citation type="submission" date="2020-01" db="EMBL/GenBank/DDBJ databases">
        <title>Genome sequence of Kobresia littledalei, the first chromosome-level genome in the family Cyperaceae.</title>
        <authorList>
            <person name="Qu G."/>
        </authorList>
    </citation>
    <scope>NUCLEOTIDE SEQUENCE</scope>
    <source>
        <strain evidence="1">C.B.Clarke</strain>
        <tissue evidence="1">Leaf</tissue>
    </source>
</reference>
<name>A0A833RUV3_9POAL</name>
<protein>
    <submittedName>
        <fullName evidence="1">Uncharacterized protein</fullName>
    </submittedName>
</protein>
<accession>A0A833RUV3</accession>
<dbReference type="AlphaFoldDB" id="A0A833RUV3"/>
<sequence>MRQFGFSQPISVAPPLGEDEVRRLHHIIHSVHVTRKDWAAEHHTYVEQASHPADHLVAPTGLWSDDQLFAYRTWFQNNCMHNVFLSRRCIQDLDHPIPEYRDEHNEALRGVKMVSYGIACAKIKTLKKVRKFFLRLSCGLLRDNGMEPKYHDMMRAADLPVNYEDIPDGDIPPGQEPIPDVPADDDPHYRENWLNSNDGLMNYLARVVPPQVDPGQTCCMYVRHRTSRLLSHAPSRRSL</sequence>
<keyword evidence="2" id="KW-1185">Reference proteome</keyword>
<gene>
    <name evidence="1" type="ORF">FCM35_KLT09982</name>
</gene>
<dbReference type="EMBL" id="SWLB01000002">
    <property type="protein sequence ID" value="KAF3341138.1"/>
    <property type="molecule type" value="Genomic_DNA"/>
</dbReference>
<comment type="caution">
    <text evidence="1">The sequence shown here is derived from an EMBL/GenBank/DDBJ whole genome shotgun (WGS) entry which is preliminary data.</text>
</comment>
<proteinExistence type="predicted"/>